<evidence type="ECO:0000259" key="4">
    <source>
        <dbReference type="Pfam" id="PF13407"/>
    </source>
</evidence>
<dbReference type="Pfam" id="PF13407">
    <property type="entry name" value="Peripla_BP_4"/>
    <property type="match status" value="1"/>
</dbReference>
<proteinExistence type="inferred from homology"/>
<dbReference type="GO" id="GO:0030313">
    <property type="term" value="C:cell envelope"/>
    <property type="evidence" value="ECO:0007669"/>
    <property type="project" value="UniProtKB-SubCell"/>
</dbReference>
<dbReference type="EMBL" id="QSHZ01000030">
    <property type="protein sequence ID" value="RHC52381.1"/>
    <property type="molecule type" value="Genomic_DNA"/>
</dbReference>
<dbReference type="PANTHER" id="PTHR46847:SF1">
    <property type="entry name" value="D-ALLOSE-BINDING PERIPLASMIC PROTEIN-RELATED"/>
    <property type="match status" value="1"/>
</dbReference>
<name>A0A414APX7_9FIRM</name>
<dbReference type="InterPro" id="IPR025997">
    <property type="entry name" value="SBP_2_dom"/>
</dbReference>
<evidence type="ECO:0000256" key="2">
    <source>
        <dbReference type="ARBA" id="ARBA00007639"/>
    </source>
</evidence>
<dbReference type="InterPro" id="IPR028082">
    <property type="entry name" value="Peripla_BP_I"/>
</dbReference>
<dbReference type="GO" id="GO:0030246">
    <property type="term" value="F:carbohydrate binding"/>
    <property type="evidence" value="ECO:0007669"/>
    <property type="project" value="UniProtKB-ARBA"/>
</dbReference>
<feature type="domain" description="Periplasmic binding protein" evidence="4">
    <location>
        <begin position="48"/>
        <end position="298"/>
    </location>
</feature>
<sequence length="333" mass="37406">MKMCKKNIWILLFLALCIPCLLGLLYNSLYKQEKIIPIPKLDDAYVRIGFSQTDCSNPWRAIQLMSFKESAKAHGYQLIYYEPEEDTSEWQLKNLRQLLMDHPDYLVISPKELSALKDILMEAEAMGVGVIFVDTDHVSDPDIHYLTRISSSYPSEGRLSARILADFFQGREARILELTGEPDLDYTPVRSDAFSQELACYPNLTLVDTVDGSFDSEASMKIMERIITDSETDFDALFIHSDEAGIGALQALKLAGKDVHTIPIVSINGSQDALKAIIAGEYLATITSSPNVGTVVMSAISQHRAGYKLPKWVIIPNKIYDRTNALENYNYAY</sequence>
<evidence type="ECO:0000313" key="6">
    <source>
        <dbReference type="Proteomes" id="UP000283975"/>
    </source>
</evidence>
<protein>
    <submittedName>
        <fullName evidence="5">Sugar ABC transporter</fullName>
    </submittedName>
</protein>
<dbReference type="Proteomes" id="UP000283975">
    <property type="component" value="Unassembled WGS sequence"/>
</dbReference>
<comment type="caution">
    <text evidence="5">The sequence shown here is derived from an EMBL/GenBank/DDBJ whole genome shotgun (WGS) entry which is preliminary data.</text>
</comment>
<dbReference type="Gene3D" id="3.40.50.2300">
    <property type="match status" value="2"/>
</dbReference>
<reference evidence="5 6" key="1">
    <citation type="submission" date="2018-08" db="EMBL/GenBank/DDBJ databases">
        <title>A genome reference for cultivated species of the human gut microbiota.</title>
        <authorList>
            <person name="Zou Y."/>
            <person name="Xue W."/>
            <person name="Luo G."/>
        </authorList>
    </citation>
    <scope>NUCLEOTIDE SEQUENCE [LARGE SCALE GENOMIC DNA]</scope>
    <source>
        <strain evidence="5 6">AM35-14</strain>
    </source>
</reference>
<keyword evidence="3" id="KW-0732">Signal</keyword>
<accession>A0A414APX7</accession>
<dbReference type="SUPFAM" id="SSF53822">
    <property type="entry name" value="Periplasmic binding protein-like I"/>
    <property type="match status" value="1"/>
</dbReference>
<comment type="subcellular location">
    <subcellularLocation>
        <location evidence="1">Cell envelope</location>
    </subcellularLocation>
</comment>
<dbReference type="PANTHER" id="PTHR46847">
    <property type="entry name" value="D-ALLOSE-BINDING PERIPLASMIC PROTEIN-RELATED"/>
    <property type="match status" value="1"/>
</dbReference>
<dbReference type="AlphaFoldDB" id="A0A414APX7"/>
<evidence type="ECO:0000256" key="1">
    <source>
        <dbReference type="ARBA" id="ARBA00004196"/>
    </source>
</evidence>
<organism evidence="5 6">
    <name type="scientific">Enterocloster bolteae</name>
    <dbReference type="NCBI Taxonomy" id="208479"/>
    <lineage>
        <taxon>Bacteria</taxon>
        <taxon>Bacillati</taxon>
        <taxon>Bacillota</taxon>
        <taxon>Clostridia</taxon>
        <taxon>Lachnospirales</taxon>
        <taxon>Lachnospiraceae</taxon>
        <taxon>Enterocloster</taxon>
    </lineage>
</organism>
<evidence type="ECO:0000256" key="3">
    <source>
        <dbReference type="ARBA" id="ARBA00022729"/>
    </source>
</evidence>
<comment type="similarity">
    <text evidence="2">Belongs to the bacterial solute-binding protein 2 family.</text>
</comment>
<evidence type="ECO:0000313" key="5">
    <source>
        <dbReference type="EMBL" id="RHC52381.1"/>
    </source>
</evidence>
<dbReference type="RefSeq" id="WP_119205599.1">
    <property type="nucleotide sequence ID" value="NZ_JAWEXQ010000012.1"/>
</dbReference>
<gene>
    <name evidence="5" type="ORF">DW839_23115</name>
</gene>